<dbReference type="InterPro" id="IPR013654">
    <property type="entry name" value="PAS_2"/>
</dbReference>
<dbReference type="Gene3D" id="1.10.287.130">
    <property type="match status" value="1"/>
</dbReference>
<comment type="subunit">
    <text evidence="3">Homodimer.</text>
</comment>
<dbReference type="GO" id="GO:0007234">
    <property type="term" value="P:osmosensory signaling via phosphorelay pathway"/>
    <property type="evidence" value="ECO:0007669"/>
    <property type="project" value="TreeGrafter"/>
</dbReference>
<dbReference type="SUPFAM" id="SSF47384">
    <property type="entry name" value="Homodimeric domain of signal transducing histidine kinase"/>
    <property type="match status" value="1"/>
</dbReference>
<dbReference type="EC" id="2.7.13.3" evidence="4"/>
<dbReference type="GO" id="GO:0009881">
    <property type="term" value="F:photoreceptor activity"/>
    <property type="evidence" value="ECO:0007669"/>
    <property type="project" value="UniProtKB-KW"/>
</dbReference>
<protein>
    <recommendedName>
        <fullName evidence="4">histidine kinase</fullName>
        <ecNumber evidence="4">2.7.13.3</ecNumber>
    </recommendedName>
</protein>
<dbReference type="InterPro" id="IPR001294">
    <property type="entry name" value="Phytochrome"/>
</dbReference>
<evidence type="ECO:0000256" key="2">
    <source>
        <dbReference type="ARBA" id="ARBA00006402"/>
    </source>
</evidence>
<dbReference type="GO" id="GO:0016020">
    <property type="term" value="C:membrane"/>
    <property type="evidence" value="ECO:0007669"/>
    <property type="project" value="UniProtKB-SubCell"/>
</dbReference>
<evidence type="ECO:0000256" key="12">
    <source>
        <dbReference type="ARBA" id="ARBA00023170"/>
    </source>
</evidence>
<evidence type="ECO:0000256" key="6">
    <source>
        <dbReference type="ARBA" id="ARBA00022553"/>
    </source>
</evidence>
<dbReference type="SMART" id="SM00388">
    <property type="entry name" value="HisKA"/>
    <property type="match status" value="1"/>
</dbReference>
<dbReference type="AlphaFoldDB" id="A0A8J3MQV9"/>
<keyword evidence="10" id="KW-0157">Chromophore</keyword>
<dbReference type="InterPro" id="IPR005467">
    <property type="entry name" value="His_kinase_dom"/>
</dbReference>
<dbReference type="Pfam" id="PF00512">
    <property type="entry name" value="HisKA"/>
    <property type="match status" value="1"/>
</dbReference>
<dbReference type="Pfam" id="PF00360">
    <property type="entry name" value="PHY"/>
    <property type="match status" value="1"/>
</dbReference>
<keyword evidence="12" id="KW-0675">Receptor</keyword>
<dbReference type="GO" id="GO:0009584">
    <property type="term" value="P:detection of visible light"/>
    <property type="evidence" value="ECO:0007669"/>
    <property type="project" value="InterPro"/>
</dbReference>
<keyword evidence="17" id="KW-1185">Reference proteome</keyword>
<dbReference type="FunFam" id="3.30.565.10:FF:000006">
    <property type="entry name" value="Sensor histidine kinase WalK"/>
    <property type="match status" value="1"/>
</dbReference>
<dbReference type="SUPFAM" id="SSF55781">
    <property type="entry name" value="GAF domain-like"/>
    <property type="match status" value="2"/>
</dbReference>
<name>A0A8J3MQV9_9CHLR</name>
<dbReference type="SMART" id="SM00387">
    <property type="entry name" value="HATPase_c"/>
    <property type="match status" value="1"/>
</dbReference>
<keyword evidence="6" id="KW-0597">Phosphoprotein</keyword>
<evidence type="ECO:0000313" key="16">
    <source>
        <dbReference type="EMBL" id="GHO45297.1"/>
    </source>
</evidence>
<keyword evidence="11" id="KW-0472">Membrane</keyword>
<evidence type="ECO:0000256" key="1">
    <source>
        <dbReference type="ARBA" id="ARBA00000085"/>
    </source>
</evidence>
<comment type="similarity">
    <text evidence="2">In the N-terminal section; belongs to the phytochrome family.</text>
</comment>
<dbReference type="CDD" id="cd00130">
    <property type="entry name" value="PAS"/>
    <property type="match status" value="1"/>
</dbReference>
<dbReference type="PROSITE" id="PS50112">
    <property type="entry name" value="PAS"/>
    <property type="match status" value="1"/>
</dbReference>
<dbReference type="InterPro" id="IPR036890">
    <property type="entry name" value="HATPase_C_sf"/>
</dbReference>
<dbReference type="InterPro" id="IPR036097">
    <property type="entry name" value="HisK_dim/P_sf"/>
</dbReference>
<evidence type="ECO:0000256" key="10">
    <source>
        <dbReference type="ARBA" id="ARBA00022991"/>
    </source>
</evidence>
<dbReference type="SMART" id="SM00065">
    <property type="entry name" value="GAF"/>
    <property type="match status" value="1"/>
</dbReference>
<evidence type="ECO:0000259" key="13">
    <source>
        <dbReference type="PROSITE" id="PS50046"/>
    </source>
</evidence>
<evidence type="ECO:0000259" key="15">
    <source>
        <dbReference type="PROSITE" id="PS50112"/>
    </source>
</evidence>
<dbReference type="InterPro" id="IPR013515">
    <property type="entry name" value="Phytochrome_cen-reg"/>
</dbReference>
<organism evidence="16 17">
    <name type="scientific">Ktedonospora formicarum</name>
    <dbReference type="NCBI Taxonomy" id="2778364"/>
    <lineage>
        <taxon>Bacteria</taxon>
        <taxon>Bacillati</taxon>
        <taxon>Chloroflexota</taxon>
        <taxon>Ktedonobacteria</taxon>
        <taxon>Ktedonobacterales</taxon>
        <taxon>Ktedonobacteraceae</taxon>
        <taxon>Ktedonospora</taxon>
    </lineage>
</organism>
<dbReference type="InterPro" id="IPR003594">
    <property type="entry name" value="HATPase_dom"/>
</dbReference>
<keyword evidence="5" id="KW-0600">Photoreceptor protein</keyword>
<evidence type="ECO:0000256" key="8">
    <source>
        <dbReference type="ARBA" id="ARBA00022679"/>
    </source>
</evidence>
<evidence type="ECO:0000259" key="14">
    <source>
        <dbReference type="PROSITE" id="PS50109"/>
    </source>
</evidence>
<feature type="domain" description="Histidine kinase" evidence="14">
    <location>
        <begin position="536"/>
        <end position="758"/>
    </location>
</feature>
<dbReference type="RefSeq" id="WP_220194643.1">
    <property type="nucleotide sequence ID" value="NZ_BNJF01000001.1"/>
</dbReference>
<dbReference type="Gene3D" id="3.30.450.20">
    <property type="entry name" value="PAS domain"/>
    <property type="match status" value="1"/>
</dbReference>
<dbReference type="InterPro" id="IPR000014">
    <property type="entry name" value="PAS"/>
</dbReference>
<dbReference type="Proteomes" id="UP000612362">
    <property type="component" value="Unassembled WGS sequence"/>
</dbReference>
<dbReference type="Gene3D" id="3.30.450.270">
    <property type="match status" value="1"/>
</dbReference>
<dbReference type="InterPro" id="IPR029016">
    <property type="entry name" value="GAF-like_dom_sf"/>
</dbReference>
<dbReference type="PROSITE" id="PS50109">
    <property type="entry name" value="HIS_KIN"/>
    <property type="match status" value="1"/>
</dbReference>
<dbReference type="CDD" id="cd00082">
    <property type="entry name" value="HisKA"/>
    <property type="match status" value="1"/>
</dbReference>
<dbReference type="GO" id="GO:0006355">
    <property type="term" value="P:regulation of DNA-templated transcription"/>
    <property type="evidence" value="ECO:0007669"/>
    <property type="project" value="InterPro"/>
</dbReference>
<evidence type="ECO:0000256" key="3">
    <source>
        <dbReference type="ARBA" id="ARBA00011738"/>
    </source>
</evidence>
<dbReference type="InterPro" id="IPR043150">
    <property type="entry name" value="Phytochrome_PHY_sf"/>
</dbReference>
<dbReference type="Gene3D" id="3.30.565.10">
    <property type="entry name" value="Histidine kinase-like ATPase, C-terminal domain"/>
    <property type="match status" value="1"/>
</dbReference>
<dbReference type="PANTHER" id="PTHR42878">
    <property type="entry name" value="TWO-COMPONENT HISTIDINE KINASE"/>
    <property type="match status" value="1"/>
</dbReference>
<keyword evidence="8" id="KW-0808">Transferase</keyword>
<dbReference type="PANTHER" id="PTHR42878:SF15">
    <property type="entry name" value="BACTERIOPHYTOCHROME"/>
    <property type="match status" value="1"/>
</dbReference>
<proteinExistence type="inferred from homology"/>
<dbReference type="Gene3D" id="3.30.450.40">
    <property type="match status" value="1"/>
</dbReference>
<evidence type="ECO:0000256" key="11">
    <source>
        <dbReference type="ARBA" id="ARBA00023136"/>
    </source>
</evidence>
<accession>A0A8J3MQV9</accession>
<dbReference type="SUPFAM" id="SSF55785">
    <property type="entry name" value="PYP-like sensor domain (PAS domain)"/>
    <property type="match status" value="1"/>
</dbReference>
<evidence type="ECO:0000313" key="17">
    <source>
        <dbReference type="Proteomes" id="UP000612362"/>
    </source>
</evidence>
<comment type="caution">
    <text evidence="16">The sequence shown here is derived from an EMBL/GenBank/DDBJ whole genome shotgun (WGS) entry which is preliminary data.</text>
</comment>
<reference evidence="16" key="1">
    <citation type="submission" date="2020-10" db="EMBL/GenBank/DDBJ databases">
        <title>Taxonomic study of unclassified bacteria belonging to the class Ktedonobacteria.</title>
        <authorList>
            <person name="Yabe S."/>
            <person name="Wang C.M."/>
            <person name="Zheng Y."/>
            <person name="Sakai Y."/>
            <person name="Cavaletti L."/>
            <person name="Monciardini P."/>
            <person name="Donadio S."/>
        </authorList>
    </citation>
    <scope>NUCLEOTIDE SEQUENCE</scope>
    <source>
        <strain evidence="16">SOSP1-1</strain>
    </source>
</reference>
<dbReference type="SUPFAM" id="SSF55874">
    <property type="entry name" value="ATPase domain of HSP90 chaperone/DNA topoisomerase II/histidine kinase"/>
    <property type="match status" value="1"/>
</dbReference>
<sequence>MSTSEHQVRGQVDLNNCAKEPIHIPGSIQPHGVLLALSETDFTIMMVSESVQTLFGISAQNLLGQPITTILDDEQFALLQRSLEDIEKSHPLSLTIKHIVFDGALHRADNLLVLELDPAEKSDIPRLNEPNFYRVLRTTVATLRTATTIVPLCQSAADEVRRLTGFDRVMIYRFDAEWNGEVVAEARREDLEPYLGLHYPASDIPQQARELYRRNWLRIIADVDYTPSPVIPTDNPLTGRPLNMSDSILRSVSPIHIEYLKNMGVQASMSVSIIKDDQLWGLISCHHTEPRFVPYGVRLACEFLGHMLSLQLSVLEKTLDYAAEARIRDVQTGLLEAMLSADDVLEALRNEHQKMLELVDAQGIIYSLQGQYVQYGTTPEPAVVHSLLVWLHANMSANIYSTDRLPEVYPAIEKYQDVASGLLAIRISEVENSYVLWFRSEVVQTVTWGGDPNKPVEAIGNEVRLHPRKSFAAWQQAVRGRSLSWLTLQIDAARVIRSGIVDRVLRQVMLQRSTELERLNKELEYSNKELDAFAYITSHDLKEPLRGINNFATILKEDYGDVLDAEGKERLQTMVRLAVRMGEQIEALLHYSRVGRVDMAFGEVNLNDTLARVLDVLNLSIQRARIEIRIPRSLPTVWCDRARIGEVFSNLITNALKYNDKPQKWIEIGYIDPLEQTGDAKRNSTIFYVRDNGIGIREKNYDTIFRIFKRLHGREKYGGGSGAGLTIVKRIIERHKGQIWVESRYGEGTTFYFTLRKG</sequence>
<dbReference type="PRINTS" id="PR01033">
    <property type="entry name" value="PHYTOCHROME"/>
</dbReference>
<keyword evidence="9 16" id="KW-0418">Kinase</keyword>
<dbReference type="PROSITE" id="PS50046">
    <property type="entry name" value="PHYTOCHROME_2"/>
    <property type="match status" value="1"/>
</dbReference>
<dbReference type="Pfam" id="PF02518">
    <property type="entry name" value="HATPase_c"/>
    <property type="match status" value="1"/>
</dbReference>
<dbReference type="InterPro" id="IPR050351">
    <property type="entry name" value="BphY/WalK/GraS-like"/>
</dbReference>
<dbReference type="GO" id="GO:0000156">
    <property type="term" value="F:phosphorelay response regulator activity"/>
    <property type="evidence" value="ECO:0007669"/>
    <property type="project" value="TreeGrafter"/>
</dbReference>
<keyword evidence="7" id="KW-0716">Sensory transduction</keyword>
<evidence type="ECO:0000256" key="5">
    <source>
        <dbReference type="ARBA" id="ARBA00022543"/>
    </source>
</evidence>
<evidence type="ECO:0000256" key="7">
    <source>
        <dbReference type="ARBA" id="ARBA00022606"/>
    </source>
</evidence>
<feature type="domain" description="Phytochrome chromophore attachment site" evidence="13">
    <location>
        <begin position="148"/>
        <end position="306"/>
    </location>
</feature>
<dbReference type="EMBL" id="BNJF01000001">
    <property type="protein sequence ID" value="GHO45297.1"/>
    <property type="molecule type" value="Genomic_DNA"/>
</dbReference>
<evidence type="ECO:0000256" key="9">
    <source>
        <dbReference type="ARBA" id="ARBA00022777"/>
    </source>
</evidence>
<dbReference type="InterPro" id="IPR003661">
    <property type="entry name" value="HisK_dim/P_dom"/>
</dbReference>
<feature type="domain" description="PAS" evidence="15">
    <location>
        <begin position="44"/>
        <end position="90"/>
    </location>
</feature>
<dbReference type="Pfam" id="PF01590">
    <property type="entry name" value="GAF"/>
    <property type="match status" value="1"/>
</dbReference>
<evidence type="ECO:0000256" key="4">
    <source>
        <dbReference type="ARBA" id="ARBA00012438"/>
    </source>
</evidence>
<dbReference type="InterPro" id="IPR035965">
    <property type="entry name" value="PAS-like_dom_sf"/>
</dbReference>
<dbReference type="Pfam" id="PF08446">
    <property type="entry name" value="PAS_2"/>
    <property type="match status" value="1"/>
</dbReference>
<dbReference type="GO" id="GO:0030295">
    <property type="term" value="F:protein kinase activator activity"/>
    <property type="evidence" value="ECO:0007669"/>
    <property type="project" value="TreeGrafter"/>
</dbReference>
<comment type="catalytic activity">
    <reaction evidence="1">
        <text>ATP + protein L-histidine = ADP + protein N-phospho-L-histidine.</text>
        <dbReference type="EC" id="2.7.13.3"/>
    </reaction>
</comment>
<dbReference type="InterPro" id="IPR016132">
    <property type="entry name" value="Phyto_chromo_attachment"/>
</dbReference>
<dbReference type="InterPro" id="IPR003018">
    <property type="entry name" value="GAF"/>
</dbReference>
<dbReference type="GO" id="GO:0000155">
    <property type="term" value="F:phosphorelay sensor kinase activity"/>
    <property type="evidence" value="ECO:0007669"/>
    <property type="project" value="InterPro"/>
</dbReference>
<gene>
    <name evidence="16" type="ORF">KSX_34600</name>
</gene>